<comment type="caution">
    <text evidence="1">The sequence shown here is derived from an EMBL/GenBank/DDBJ whole genome shotgun (WGS) entry which is preliminary data.</text>
</comment>
<accession>A0A7Z0PE00</accession>
<dbReference type="Proteomes" id="UP000526184">
    <property type="component" value="Unassembled WGS sequence"/>
</dbReference>
<reference evidence="1 2" key="1">
    <citation type="submission" date="2020-05" db="EMBL/GenBank/DDBJ databases">
        <title>Streptobacillus felis strain LHL191014123.</title>
        <authorList>
            <person name="Fawzy A."/>
            <person name="Rau J."/>
            <person name="Risse K."/>
            <person name="Schauerte N."/>
            <person name="Geiger C."/>
            <person name="Blom J."/>
            <person name="Imirzalioglu C."/>
            <person name="Falgenhauer J."/>
            <person name="Bach A."/>
            <person name="Herden C."/>
            <person name="Eisenberg T."/>
        </authorList>
    </citation>
    <scope>NUCLEOTIDE SEQUENCE [LARGE SCALE GENOMIC DNA]</scope>
    <source>
        <strain evidence="1 2">LHL191014123</strain>
    </source>
</reference>
<protein>
    <submittedName>
        <fullName evidence="1">Uncharacterized protein</fullName>
    </submittedName>
</protein>
<organism evidence="1 2">
    <name type="scientific">Streptobacillus felis</name>
    <dbReference type="NCBI Taxonomy" id="1384509"/>
    <lineage>
        <taxon>Bacteria</taxon>
        <taxon>Fusobacteriati</taxon>
        <taxon>Fusobacteriota</taxon>
        <taxon>Fusobacteriia</taxon>
        <taxon>Fusobacteriales</taxon>
        <taxon>Leptotrichiaceae</taxon>
        <taxon>Streptobacillus</taxon>
    </lineage>
</organism>
<name>A0A7Z0PE00_9FUSO</name>
<evidence type="ECO:0000313" key="2">
    <source>
        <dbReference type="Proteomes" id="UP000526184"/>
    </source>
</evidence>
<gene>
    <name evidence="1" type="ORF">HP397_01580</name>
</gene>
<proteinExistence type="predicted"/>
<dbReference type="AlphaFoldDB" id="A0A7Z0PE00"/>
<sequence length="277" mass="32576">MKSIKNLTVNDIFFNYDKFVDNALISSCSLFTIKDGNIIIYVNDPNIKIFINQIKFNILREVSKYTEIKEILILDDKKNIIKERNNKRKRLKEAKSEDIVIEKLPISEDEKKEILENISKVDASDEVINHLKNLAEIYFVLGKEKKEICPVCKKETSSLFKDKCIKCVQKEVEYQKNEAYYTIKENPYVVNNSKIYKEAREKIVEEKVAKIFKYLEEKKEKSDIAVLNNLFMDYAIYFSGSNDSEIQYIAALDLKNRLYNYYKKNNIYISALGENNE</sequence>
<evidence type="ECO:0000313" key="1">
    <source>
        <dbReference type="EMBL" id="NYV27519.1"/>
    </source>
</evidence>
<keyword evidence="2" id="KW-1185">Reference proteome</keyword>
<dbReference type="EMBL" id="JABMKT010000004">
    <property type="protein sequence ID" value="NYV27519.1"/>
    <property type="molecule type" value="Genomic_DNA"/>
</dbReference>
<dbReference type="RefSeq" id="WP_180135429.1">
    <property type="nucleotide sequence ID" value="NZ_JABMKT010000004.1"/>
</dbReference>